<dbReference type="OrthoDB" id="437889at2759"/>
<dbReference type="Gene3D" id="1.10.555.10">
    <property type="entry name" value="Rho GTPase activation protein"/>
    <property type="match status" value="1"/>
</dbReference>
<dbReference type="FunFam" id="1.20.1270.60:FF:000063">
    <property type="entry name" value="Rho GTPase activator"/>
    <property type="match status" value="1"/>
</dbReference>
<feature type="compositionally biased region" description="Low complexity" evidence="3">
    <location>
        <begin position="393"/>
        <end position="407"/>
    </location>
</feature>
<feature type="compositionally biased region" description="Polar residues" evidence="3">
    <location>
        <begin position="452"/>
        <end position="477"/>
    </location>
</feature>
<organism evidence="6 7">
    <name type="scientific">Geosmithia morbida</name>
    <dbReference type="NCBI Taxonomy" id="1094350"/>
    <lineage>
        <taxon>Eukaryota</taxon>
        <taxon>Fungi</taxon>
        <taxon>Dikarya</taxon>
        <taxon>Ascomycota</taxon>
        <taxon>Pezizomycotina</taxon>
        <taxon>Sordariomycetes</taxon>
        <taxon>Hypocreomycetidae</taxon>
        <taxon>Hypocreales</taxon>
        <taxon>Bionectriaceae</taxon>
        <taxon>Geosmithia</taxon>
    </lineage>
</organism>
<evidence type="ECO:0000259" key="5">
    <source>
        <dbReference type="PROSITE" id="PS51741"/>
    </source>
</evidence>
<evidence type="ECO:0000313" key="6">
    <source>
        <dbReference type="EMBL" id="KAF4124567.1"/>
    </source>
</evidence>
<evidence type="ECO:0000256" key="3">
    <source>
        <dbReference type="SAM" id="MobiDB-lite"/>
    </source>
</evidence>
<feature type="compositionally biased region" description="Low complexity" evidence="3">
    <location>
        <begin position="442"/>
        <end position="451"/>
    </location>
</feature>
<dbReference type="SMART" id="SM00055">
    <property type="entry name" value="FCH"/>
    <property type="match status" value="1"/>
</dbReference>
<dbReference type="PANTHER" id="PTHR23176">
    <property type="entry name" value="RHO/RAC/CDC GTPASE-ACTIVATING PROTEIN"/>
    <property type="match status" value="1"/>
</dbReference>
<evidence type="ECO:0000313" key="7">
    <source>
        <dbReference type="Proteomes" id="UP000749293"/>
    </source>
</evidence>
<evidence type="ECO:0000256" key="1">
    <source>
        <dbReference type="ARBA" id="ARBA00022468"/>
    </source>
</evidence>
<dbReference type="InterPro" id="IPR001060">
    <property type="entry name" value="FCH_dom"/>
</dbReference>
<dbReference type="SUPFAM" id="SSF103657">
    <property type="entry name" value="BAR/IMD domain-like"/>
    <property type="match status" value="1"/>
</dbReference>
<feature type="compositionally biased region" description="Polar residues" evidence="3">
    <location>
        <begin position="420"/>
        <end position="430"/>
    </location>
</feature>
<feature type="compositionally biased region" description="Low complexity" evidence="3">
    <location>
        <begin position="1"/>
        <end position="12"/>
    </location>
</feature>
<dbReference type="Gene3D" id="1.20.1270.60">
    <property type="entry name" value="Arfaptin homology (AH) domain/BAR domain"/>
    <property type="match status" value="1"/>
</dbReference>
<reference evidence="6" key="1">
    <citation type="submission" date="2020-03" db="EMBL/GenBank/DDBJ databases">
        <title>Site-based positive gene gene selection in Geosmithia morbida across the United States reveals a broad range of putative effectors and factors for local host and environmental adapation.</title>
        <authorList>
            <person name="Onufrak A."/>
            <person name="Murdoch R.W."/>
            <person name="Gazis R."/>
            <person name="Huff M."/>
            <person name="Staton M."/>
            <person name="Klingeman W."/>
            <person name="Hadziabdic D."/>
        </authorList>
    </citation>
    <scope>NUCLEOTIDE SEQUENCE</scope>
    <source>
        <strain evidence="6">1262</strain>
    </source>
</reference>
<dbReference type="GO" id="GO:0005096">
    <property type="term" value="F:GTPase activator activity"/>
    <property type="evidence" value="ECO:0007669"/>
    <property type="project" value="UniProtKB-KW"/>
</dbReference>
<feature type="region of interest" description="Disordered" evidence="3">
    <location>
        <begin position="366"/>
        <end position="554"/>
    </location>
</feature>
<feature type="domain" description="Rho-GAP" evidence="4">
    <location>
        <begin position="562"/>
        <end position="768"/>
    </location>
</feature>
<dbReference type="EMBL" id="JAANYQ010000004">
    <property type="protein sequence ID" value="KAF4124567.1"/>
    <property type="molecule type" value="Genomic_DNA"/>
</dbReference>
<dbReference type="SMART" id="SM00324">
    <property type="entry name" value="RhoGAP"/>
    <property type="match status" value="1"/>
</dbReference>
<dbReference type="InterPro" id="IPR000198">
    <property type="entry name" value="RhoGAP_dom"/>
</dbReference>
<feature type="compositionally biased region" description="Low complexity" evidence="3">
    <location>
        <begin position="37"/>
        <end position="49"/>
    </location>
</feature>
<dbReference type="PROSITE" id="PS50238">
    <property type="entry name" value="RHOGAP"/>
    <property type="match status" value="1"/>
</dbReference>
<dbReference type="GO" id="GO:0005938">
    <property type="term" value="C:cell cortex"/>
    <property type="evidence" value="ECO:0007669"/>
    <property type="project" value="UniProtKB-ARBA"/>
</dbReference>
<dbReference type="AlphaFoldDB" id="A0A9P4YZD8"/>
<sequence length="771" mass="82796">MADLYSPAADDALPPPSSDLHEVEGDRPLTTSPPPATAADDATPDKPATSYDGGADSGSIKNPPPASTSQPGQRNPPSPELLRQVDDVLSSQIGIATLLTRLKQSIGSTREFSLFLKKRASLEEDAAQGLRKLCRTTQENMRRPDHRAGSFAQAYDELVYVHERMADNGSHFSASLQVMYDDLSELAASTERSRKTWKTNGLAAEQKVADLEQAMRKSKVKYDSLADEYERVHSGESRQTGKVLSAFKNKSAAQHEEDLLRKVQAADQTYHGHVQTLQTEKAHLESTTRPEAIKALQDLIREIDAGLTLQMQKFAAFNEKLLLSNGLSISPIKTPGSDSHPIPRSLRHAVMSIDDESDLNYFVGTHQTKVPPRTGEVKYERNPVLNPPSYLNQSQPPGSPQAGAAPQMSGVSSPAVGPTSPASRNSTVNFGSFVPPGGGASLGPSGASPPSQDSSRPLGSSPHTRSVSQGNVQQQYMSPGSSAPPYSPGDISSSQGAPQLGALSFQSGGEGAASPPPPQGAVPFHPAHGRSASSHMAGLVSSTPSNMGGGGGGAPPNPVFGVHLDVIYERDQLAVPRVIHQCIQAVDLFGLGVEGIYRQSGSLAHIQKLKHMFDTDSGSSALDFRNPENFFHDVNSVTSLLKQYLRELPDPLLTSAQHDNFVAGAKKKTEKSNDADKCVEQDDDVMRRDSLHAIINNLPDPNYATLRALCLHLHRVMENAHINRMNSHNLAVIFGPTLMGTDPSKAISDAGWQIKAVDTILQGTYQIFDED</sequence>
<comment type="caution">
    <text evidence="6">The sequence shown here is derived from an EMBL/GenBank/DDBJ whole genome shotgun (WGS) entry which is preliminary data.</text>
</comment>
<dbReference type="InterPro" id="IPR031160">
    <property type="entry name" value="F_BAR_dom"/>
</dbReference>
<accession>A0A9P4YZD8</accession>
<dbReference type="CDD" id="cd07652">
    <property type="entry name" value="F-BAR_Rgd1"/>
    <property type="match status" value="1"/>
</dbReference>
<dbReference type="RefSeq" id="XP_035323219.1">
    <property type="nucleotide sequence ID" value="XM_035467207.1"/>
</dbReference>
<dbReference type="Pfam" id="PF00620">
    <property type="entry name" value="RhoGAP"/>
    <property type="match status" value="1"/>
</dbReference>
<dbReference type="InterPro" id="IPR050729">
    <property type="entry name" value="Rho-GAP"/>
</dbReference>
<proteinExistence type="predicted"/>
<feature type="domain" description="F-BAR" evidence="5">
    <location>
        <begin position="83"/>
        <end position="358"/>
    </location>
</feature>
<protein>
    <submittedName>
        <fullName evidence="6">Rho GTPase-activating protein RGD1</fullName>
    </submittedName>
</protein>
<dbReference type="GeneID" id="55971461"/>
<dbReference type="SUPFAM" id="SSF48350">
    <property type="entry name" value="GTPase activation domain, GAP"/>
    <property type="match status" value="1"/>
</dbReference>
<keyword evidence="2" id="KW-0175">Coiled coil</keyword>
<evidence type="ECO:0000256" key="2">
    <source>
        <dbReference type="PROSITE-ProRule" id="PRU01077"/>
    </source>
</evidence>
<gene>
    <name evidence="6" type="ORF">GMORB2_5233</name>
</gene>
<keyword evidence="7" id="KW-1185">Reference proteome</keyword>
<dbReference type="PROSITE" id="PS51741">
    <property type="entry name" value="F_BAR"/>
    <property type="match status" value="1"/>
</dbReference>
<dbReference type="Proteomes" id="UP000749293">
    <property type="component" value="Unassembled WGS sequence"/>
</dbReference>
<keyword evidence="1" id="KW-0343">GTPase activation</keyword>
<dbReference type="Pfam" id="PF00611">
    <property type="entry name" value="FCH"/>
    <property type="match status" value="1"/>
</dbReference>
<feature type="region of interest" description="Disordered" evidence="3">
    <location>
        <begin position="1"/>
        <end position="80"/>
    </location>
</feature>
<dbReference type="GO" id="GO:0007165">
    <property type="term" value="P:signal transduction"/>
    <property type="evidence" value="ECO:0007669"/>
    <property type="project" value="InterPro"/>
</dbReference>
<dbReference type="InterPro" id="IPR008936">
    <property type="entry name" value="Rho_GTPase_activation_prot"/>
</dbReference>
<dbReference type="PANTHER" id="PTHR23176:SF136">
    <property type="entry name" value="RHO GTPASE ACTIVATOR (RGD1)"/>
    <property type="match status" value="1"/>
</dbReference>
<dbReference type="InterPro" id="IPR027267">
    <property type="entry name" value="AH/BAR_dom_sf"/>
</dbReference>
<name>A0A9P4YZD8_9HYPO</name>
<evidence type="ECO:0000259" key="4">
    <source>
        <dbReference type="PROSITE" id="PS50238"/>
    </source>
</evidence>